<dbReference type="PROSITE" id="PS51007">
    <property type="entry name" value="CYTC"/>
    <property type="match status" value="1"/>
</dbReference>
<name>A0A6I4I9D9_9SPHI</name>
<keyword evidence="2 6" id="KW-0349">Heme</keyword>
<dbReference type="OrthoDB" id="9814063at2"/>
<keyword evidence="4" id="KW-0249">Electron transport</keyword>
<dbReference type="SUPFAM" id="SSF46626">
    <property type="entry name" value="Cytochrome c"/>
    <property type="match status" value="1"/>
</dbReference>
<dbReference type="GO" id="GO:0009055">
    <property type="term" value="F:electron transfer activity"/>
    <property type="evidence" value="ECO:0007669"/>
    <property type="project" value="InterPro"/>
</dbReference>
<feature type="binding site" description="covalent" evidence="6">
    <location>
        <position position="80"/>
    </location>
    <ligand>
        <name>heme c</name>
        <dbReference type="ChEBI" id="CHEBI:61717"/>
    </ligand>
</feature>
<comment type="PTM">
    <text evidence="6">Binds 1 heme c group covalently per subunit.</text>
</comment>
<evidence type="ECO:0000256" key="2">
    <source>
        <dbReference type="ARBA" id="ARBA00022617"/>
    </source>
</evidence>
<evidence type="ECO:0000256" key="6">
    <source>
        <dbReference type="PIRSR" id="PIRSR602324-1"/>
    </source>
</evidence>
<evidence type="ECO:0000256" key="4">
    <source>
        <dbReference type="ARBA" id="ARBA00022982"/>
    </source>
</evidence>
<evidence type="ECO:0000256" key="5">
    <source>
        <dbReference type="ARBA" id="ARBA00023004"/>
    </source>
</evidence>
<dbReference type="InterPro" id="IPR036909">
    <property type="entry name" value="Cyt_c-like_dom_sf"/>
</dbReference>
<keyword evidence="7" id="KW-0732">Signal</keyword>
<dbReference type="GO" id="GO:0020037">
    <property type="term" value="F:heme binding"/>
    <property type="evidence" value="ECO:0007669"/>
    <property type="project" value="InterPro"/>
</dbReference>
<gene>
    <name evidence="9" type="ORF">GO816_11395</name>
</gene>
<dbReference type="PRINTS" id="PR00606">
    <property type="entry name" value="CYTCHROMECID"/>
</dbReference>
<feature type="domain" description="Cytochrome c" evidence="8">
    <location>
        <begin position="66"/>
        <end position="149"/>
    </location>
</feature>
<evidence type="ECO:0000313" key="10">
    <source>
        <dbReference type="Proteomes" id="UP000434850"/>
    </source>
</evidence>
<dbReference type="EMBL" id="WQLA01000004">
    <property type="protein sequence ID" value="MVN91731.1"/>
    <property type="molecule type" value="Genomic_DNA"/>
</dbReference>
<keyword evidence="1" id="KW-0813">Transport</keyword>
<proteinExistence type="predicted"/>
<protein>
    <submittedName>
        <fullName evidence="9">Cytochrome C</fullName>
    </submittedName>
</protein>
<keyword evidence="5 6" id="KW-0408">Iron</keyword>
<reference evidence="9 10" key="1">
    <citation type="submission" date="2019-12" db="EMBL/GenBank/DDBJ databases">
        <title>Mucilaginibacter sp. HME9299 genome sequencing and assembly.</title>
        <authorList>
            <person name="Kang H."/>
            <person name="Kim H."/>
            <person name="Joh K."/>
        </authorList>
    </citation>
    <scope>NUCLEOTIDE SEQUENCE [LARGE SCALE GENOMIC DNA]</scope>
    <source>
        <strain evidence="9 10">HME9299</strain>
    </source>
</reference>
<dbReference type="RefSeq" id="WP_157542059.1">
    <property type="nucleotide sequence ID" value="NZ_WQLA01000004.1"/>
</dbReference>
<evidence type="ECO:0000256" key="3">
    <source>
        <dbReference type="ARBA" id="ARBA00022723"/>
    </source>
</evidence>
<feature type="chain" id="PRO_5026177918" evidence="7">
    <location>
        <begin position="26"/>
        <end position="149"/>
    </location>
</feature>
<keyword evidence="10" id="KW-1185">Reference proteome</keyword>
<dbReference type="PROSITE" id="PS51257">
    <property type="entry name" value="PROKAR_LIPOPROTEIN"/>
    <property type="match status" value="1"/>
</dbReference>
<evidence type="ECO:0000256" key="1">
    <source>
        <dbReference type="ARBA" id="ARBA00022448"/>
    </source>
</evidence>
<comment type="caution">
    <text evidence="9">The sequence shown here is derived from an EMBL/GenBank/DDBJ whole genome shotgun (WGS) entry which is preliminary data.</text>
</comment>
<dbReference type="InterPro" id="IPR002324">
    <property type="entry name" value="Cyt_c_ID"/>
</dbReference>
<feature type="binding site" description="covalent" evidence="6">
    <location>
        <position position="84"/>
    </location>
    <ligand>
        <name>heme c</name>
        <dbReference type="ChEBI" id="CHEBI:61717"/>
    </ligand>
</feature>
<dbReference type="AlphaFoldDB" id="A0A6I4I9D9"/>
<feature type="binding site" description="covalent" evidence="6">
    <location>
        <position position="127"/>
    </location>
    <ligand>
        <name>heme c</name>
        <dbReference type="ChEBI" id="CHEBI:61717"/>
    </ligand>
</feature>
<organism evidence="9 10">
    <name type="scientific">Mucilaginibacter aquatilis</name>
    <dbReference type="NCBI Taxonomy" id="1517760"/>
    <lineage>
        <taxon>Bacteria</taxon>
        <taxon>Pseudomonadati</taxon>
        <taxon>Bacteroidota</taxon>
        <taxon>Sphingobacteriia</taxon>
        <taxon>Sphingobacteriales</taxon>
        <taxon>Sphingobacteriaceae</taxon>
        <taxon>Mucilaginibacter</taxon>
    </lineage>
</organism>
<evidence type="ECO:0000313" key="9">
    <source>
        <dbReference type="EMBL" id="MVN91731.1"/>
    </source>
</evidence>
<dbReference type="Gene3D" id="1.10.760.10">
    <property type="entry name" value="Cytochrome c-like domain"/>
    <property type="match status" value="1"/>
</dbReference>
<sequence>MKKTFFSFAIASVCLVAVSCGGSTSGDKISTDTTHGTDQNAVAQNPNAAQDTAGSIGTENTATSVATNSKGASLIASSDCLSCHKEHDKLVGPSYAEVAAKYTNADIDKLADKIIKGGSGSFGEVPMSPHPAVSVDDAKEMVKYILMVK</sequence>
<accession>A0A6I4I9D9</accession>
<evidence type="ECO:0000259" key="8">
    <source>
        <dbReference type="PROSITE" id="PS51007"/>
    </source>
</evidence>
<dbReference type="Proteomes" id="UP000434850">
    <property type="component" value="Unassembled WGS sequence"/>
</dbReference>
<evidence type="ECO:0000256" key="7">
    <source>
        <dbReference type="SAM" id="SignalP"/>
    </source>
</evidence>
<dbReference type="InterPro" id="IPR009056">
    <property type="entry name" value="Cyt_c-like_dom"/>
</dbReference>
<dbReference type="Pfam" id="PF00034">
    <property type="entry name" value="Cytochrom_C"/>
    <property type="match status" value="1"/>
</dbReference>
<keyword evidence="3 6" id="KW-0479">Metal-binding</keyword>
<feature type="signal peptide" evidence="7">
    <location>
        <begin position="1"/>
        <end position="25"/>
    </location>
</feature>
<dbReference type="GO" id="GO:0005506">
    <property type="term" value="F:iron ion binding"/>
    <property type="evidence" value="ECO:0007669"/>
    <property type="project" value="InterPro"/>
</dbReference>